<protein>
    <recommendedName>
        <fullName evidence="4">Reverse transcriptase domain-containing protein</fullName>
    </recommendedName>
</protein>
<evidence type="ECO:0000313" key="3">
    <source>
        <dbReference type="Proteomes" id="UP000054324"/>
    </source>
</evidence>
<dbReference type="EMBL" id="KL596812">
    <property type="protein sequence ID" value="KER24368.1"/>
    <property type="molecule type" value="Genomic_DNA"/>
</dbReference>
<dbReference type="OrthoDB" id="410104at2759"/>
<keyword evidence="3" id="KW-1185">Reference proteome</keyword>
<gene>
    <name evidence="2" type="ORF">T265_14433</name>
</gene>
<feature type="non-terminal residue" evidence="2">
    <location>
        <position position="1"/>
    </location>
</feature>
<evidence type="ECO:0008006" key="4">
    <source>
        <dbReference type="Google" id="ProtNLM"/>
    </source>
</evidence>
<dbReference type="CTD" id="20328599"/>
<dbReference type="GeneID" id="20328599"/>
<accession>A0A074ZB67</accession>
<dbReference type="KEGG" id="ovi:T265_14433"/>
<feature type="coiled-coil region" evidence="1">
    <location>
        <begin position="61"/>
        <end position="88"/>
    </location>
</feature>
<dbReference type="AlphaFoldDB" id="A0A074ZB67"/>
<organism evidence="2 3">
    <name type="scientific">Opisthorchis viverrini</name>
    <name type="common">Southeast Asian liver fluke</name>
    <dbReference type="NCBI Taxonomy" id="6198"/>
    <lineage>
        <taxon>Eukaryota</taxon>
        <taxon>Metazoa</taxon>
        <taxon>Spiralia</taxon>
        <taxon>Lophotrochozoa</taxon>
        <taxon>Platyhelminthes</taxon>
        <taxon>Trematoda</taxon>
        <taxon>Digenea</taxon>
        <taxon>Opisthorchiida</taxon>
        <taxon>Opisthorchiata</taxon>
        <taxon>Opisthorchiidae</taxon>
        <taxon>Opisthorchis</taxon>
    </lineage>
</organism>
<dbReference type="RefSeq" id="XP_009171880.1">
    <property type="nucleotide sequence ID" value="XM_009173616.1"/>
</dbReference>
<dbReference type="Proteomes" id="UP000054324">
    <property type="component" value="Unassembled WGS sequence"/>
</dbReference>
<proteinExistence type="predicted"/>
<name>A0A074ZB67_OPIVI</name>
<reference evidence="2 3" key="1">
    <citation type="submission" date="2013-11" db="EMBL/GenBank/DDBJ databases">
        <title>Opisthorchis viverrini - life in the bile duct.</title>
        <authorList>
            <person name="Young N.D."/>
            <person name="Nagarajan N."/>
            <person name="Lin S.J."/>
            <person name="Korhonen P.K."/>
            <person name="Jex A.R."/>
            <person name="Hall R.S."/>
            <person name="Safavi-Hemami H."/>
            <person name="Kaewkong W."/>
            <person name="Bertrand D."/>
            <person name="Gao S."/>
            <person name="Seet Q."/>
            <person name="Wongkham S."/>
            <person name="Teh B.T."/>
            <person name="Wongkham C."/>
            <person name="Intapan P.M."/>
            <person name="Maleewong W."/>
            <person name="Yang X."/>
            <person name="Hu M."/>
            <person name="Wang Z."/>
            <person name="Hofmann A."/>
            <person name="Sternberg P.W."/>
            <person name="Tan P."/>
            <person name="Wang J."/>
            <person name="Gasser R.B."/>
        </authorList>
    </citation>
    <scope>NUCLEOTIDE SEQUENCE [LARGE SCALE GENOMIC DNA]</scope>
</reference>
<sequence length="406" mass="44797">KTQQIKSELSKTLRKVSGIDEESGTQHHQLEHCGEFLRMKPTEKFTDYSLLSGSTHMQPSIQFGQNDIQCLLEENALLEERVELYSIERKKLLSDNAYLDQLVDELQLQLRNVRSAQRPEMLDAATSTTDVGHNSLDNEKCRGCITLWRQLQDYVRLYGRLKIHCAKPTADLISTGPLGERDNDSECFTTAHLPSSSGAQEPCAEDCSDGSPRCGKRRTKSACLLTGPRVPMCVTNAYSELDDTAFQSDLRDNATLLPATNDGYDLKGAFDSVKPSGTFAIGVSHKFWTFHKALYANSRGRVEVYGKLSSEFSQALNVCGAEALYANSRGRVCVYGKLSSEFTASNGARQGCPLSSFLFNFVIETIMKDSRSASNACEVEVLPGCPLTNIEYVDNIAVVGSDPVLI</sequence>
<evidence type="ECO:0000313" key="2">
    <source>
        <dbReference type="EMBL" id="KER24368.1"/>
    </source>
</evidence>
<evidence type="ECO:0000256" key="1">
    <source>
        <dbReference type="SAM" id="Coils"/>
    </source>
</evidence>
<keyword evidence="1" id="KW-0175">Coiled coil</keyword>